<proteinExistence type="predicted"/>
<sequence length="66" mass="7889">MLQYPDYIIPMCCMIADYKRYEFLEDIEKESLEMVKTHAIRDVVTLQPNSKNIEEFSRQQQINSSN</sequence>
<accession>A0AAF0ZE89</accession>
<name>A0AAF0ZE89_9CHRO</name>
<evidence type="ECO:0000313" key="1">
    <source>
        <dbReference type="EMBL" id="WPF89369.1"/>
    </source>
</evidence>
<dbReference type="EMBL" id="CP138348">
    <property type="protein sequence ID" value="WPF89369.1"/>
    <property type="molecule type" value="Genomic_DNA"/>
</dbReference>
<dbReference type="RefSeq" id="WP_320001869.1">
    <property type="nucleotide sequence ID" value="NZ_CP138348.1"/>
</dbReference>
<protein>
    <submittedName>
        <fullName evidence="1">Uncharacterized protein</fullName>
    </submittedName>
</protein>
<dbReference type="AlphaFoldDB" id="A0AAF0ZE89"/>
<reference evidence="1" key="1">
    <citation type="submission" date="2023-11" db="EMBL/GenBank/DDBJ databases">
        <title>Genome sequence of Cyanobacterium aponinum BCRC AL20115.</title>
        <authorList>
            <person name="Chang H.-Y."/>
            <person name="Lin K.-M."/>
            <person name="Hsueh H.-T."/>
            <person name="Chu H.-A."/>
            <person name="Kuo C.-H."/>
        </authorList>
    </citation>
    <scope>NUCLEOTIDE SEQUENCE</scope>
    <source>
        <strain evidence="1">AL20115</strain>
    </source>
</reference>
<gene>
    <name evidence="1" type="ORF">SAY89_03570</name>
</gene>
<organism evidence="1">
    <name type="scientific">Cyanobacterium aponinum AL20115</name>
    <dbReference type="NCBI Taxonomy" id="3090662"/>
    <lineage>
        <taxon>Bacteria</taxon>
        <taxon>Bacillati</taxon>
        <taxon>Cyanobacteriota</taxon>
        <taxon>Cyanophyceae</taxon>
        <taxon>Oscillatoriophycideae</taxon>
        <taxon>Chroococcales</taxon>
        <taxon>Geminocystaceae</taxon>
        <taxon>Cyanobacterium</taxon>
    </lineage>
</organism>